<feature type="transmembrane region" description="Helical" evidence="1">
    <location>
        <begin position="115"/>
        <end position="133"/>
    </location>
</feature>
<dbReference type="Pfam" id="PF06580">
    <property type="entry name" value="His_kinase"/>
    <property type="match status" value="1"/>
</dbReference>
<comment type="caution">
    <text evidence="3">The sequence shown here is derived from an EMBL/GenBank/DDBJ whole genome shotgun (WGS) entry which is preliminary data.</text>
</comment>
<keyword evidence="1" id="KW-1133">Transmembrane helix</keyword>
<keyword evidence="4" id="KW-1185">Reference proteome</keyword>
<feature type="transmembrane region" description="Helical" evidence="1">
    <location>
        <begin position="45"/>
        <end position="66"/>
    </location>
</feature>
<protein>
    <submittedName>
        <fullName evidence="3">Histidine kinase</fullName>
    </submittedName>
</protein>
<dbReference type="OrthoDB" id="9809908at2"/>
<dbReference type="PANTHER" id="PTHR34220">
    <property type="entry name" value="SENSOR HISTIDINE KINASE YPDA"/>
    <property type="match status" value="1"/>
</dbReference>
<keyword evidence="3" id="KW-0418">Kinase</keyword>
<evidence type="ECO:0000313" key="4">
    <source>
        <dbReference type="Proteomes" id="UP000295620"/>
    </source>
</evidence>
<feature type="domain" description="Signal transduction histidine kinase internal region" evidence="2">
    <location>
        <begin position="152"/>
        <end position="227"/>
    </location>
</feature>
<dbReference type="Proteomes" id="UP000295620">
    <property type="component" value="Unassembled WGS sequence"/>
</dbReference>
<keyword evidence="3" id="KW-0808">Transferase</keyword>
<dbReference type="GO" id="GO:0016020">
    <property type="term" value="C:membrane"/>
    <property type="evidence" value="ECO:0007669"/>
    <property type="project" value="InterPro"/>
</dbReference>
<dbReference type="EMBL" id="SNYC01000003">
    <property type="protein sequence ID" value="TDQ11842.1"/>
    <property type="molecule type" value="Genomic_DNA"/>
</dbReference>
<feature type="transmembrane region" description="Helical" evidence="1">
    <location>
        <begin position="75"/>
        <end position="95"/>
    </location>
</feature>
<dbReference type="InterPro" id="IPR036890">
    <property type="entry name" value="HATPase_C_sf"/>
</dbReference>
<dbReference type="GO" id="GO:0000155">
    <property type="term" value="F:phosphorelay sensor kinase activity"/>
    <property type="evidence" value="ECO:0007669"/>
    <property type="project" value="InterPro"/>
</dbReference>
<gene>
    <name evidence="3" type="ORF">ATK78_0972</name>
</gene>
<dbReference type="InterPro" id="IPR050640">
    <property type="entry name" value="Bact_2-comp_sensor_kinase"/>
</dbReference>
<reference evidence="3 4" key="1">
    <citation type="submission" date="2019-03" db="EMBL/GenBank/DDBJ databases">
        <title>Genomic Encyclopedia of Archaeal and Bacterial Type Strains, Phase II (KMG-II): from individual species to whole genera.</title>
        <authorList>
            <person name="Goeker M."/>
        </authorList>
    </citation>
    <scope>NUCLEOTIDE SEQUENCE [LARGE SCALE GENOMIC DNA]</scope>
    <source>
        <strain evidence="3 4">DSM 19035</strain>
    </source>
</reference>
<feature type="transmembrane region" description="Helical" evidence="1">
    <location>
        <begin position="7"/>
        <end position="25"/>
    </location>
</feature>
<name>A0A4R6T0B5_9SPHI</name>
<keyword evidence="1" id="KW-0472">Membrane</keyword>
<dbReference type="PANTHER" id="PTHR34220:SF7">
    <property type="entry name" value="SENSOR HISTIDINE KINASE YPDA"/>
    <property type="match status" value="1"/>
</dbReference>
<sequence length="346" mass="40569">MKKKTGILIVVFVLFYAMIHLGRYLPDLYTGKFSLVDERGYDERLLSLAADLLMSFLFTFSAYLMLHRYYPTRKYVILAIGLVSVFIICFIVSYIAAQWFTPQHIRLSGFFRENVLYNGFYTIFAMVFYFVRYTQFKELQQRELALQNRDSELSFLRSQINPHFLFNNLNNIYSMVYHNSDQSLSAISGLSELLRYMLYDTSETITLEKEVHYIEKYIALEQLRFEKPGKLNFTWSGDAHQINLPPLLLIPFIENAFKHGDIDFERTWLDISISTTPNHEILLCCINDVGTKRKDQTGGIGIENVRKRLNLLYPQNHNLNIEQQPGKFKVELKLGKYSSPIQKKHL</sequence>
<evidence type="ECO:0000256" key="1">
    <source>
        <dbReference type="SAM" id="Phobius"/>
    </source>
</evidence>
<organism evidence="3 4">
    <name type="scientific">Pedobacter metabolipauper</name>
    <dbReference type="NCBI Taxonomy" id="425513"/>
    <lineage>
        <taxon>Bacteria</taxon>
        <taxon>Pseudomonadati</taxon>
        <taxon>Bacteroidota</taxon>
        <taxon>Sphingobacteriia</taxon>
        <taxon>Sphingobacteriales</taxon>
        <taxon>Sphingobacteriaceae</taxon>
        <taxon>Pedobacter</taxon>
    </lineage>
</organism>
<dbReference type="InterPro" id="IPR010559">
    <property type="entry name" value="Sig_transdc_His_kin_internal"/>
</dbReference>
<dbReference type="RefSeq" id="WP_133574883.1">
    <property type="nucleotide sequence ID" value="NZ_SNYC01000003.1"/>
</dbReference>
<dbReference type="AlphaFoldDB" id="A0A4R6T0B5"/>
<evidence type="ECO:0000259" key="2">
    <source>
        <dbReference type="Pfam" id="PF06580"/>
    </source>
</evidence>
<dbReference type="Gene3D" id="3.30.565.10">
    <property type="entry name" value="Histidine kinase-like ATPase, C-terminal domain"/>
    <property type="match status" value="1"/>
</dbReference>
<accession>A0A4R6T0B5</accession>
<keyword evidence="1" id="KW-0812">Transmembrane</keyword>
<proteinExistence type="predicted"/>
<evidence type="ECO:0000313" key="3">
    <source>
        <dbReference type="EMBL" id="TDQ11842.1"/>
    </source>
</evidence>